<dbReference type="GO" id="GO:0003677">
    <property type="term" value="F:DNA binding"/>
    <property type="evidence" value="ECO:0007669"/>
    <property type="project" value="UniProtKB-KW"/>
</dbReference>
<dbReference type="PANTHER" id="PTHR38479">
    <property type="entry name" value="LMO0824 PROTEIN"/>
    <property type="match status" value="1"/>
</dbReference>
<dbReference type="Proteomes" id="UP000184363">
    <property type="component" value="Unassembled WGS sequence"/>
</dbReference>
<dbReference type="InterPro" id="IPR009351">
    <property type="entry name" value="AlkZ-like"/>
</dbReference>
<dbReference type="Pfam" id="PF06224">
    <property type="entry name" value="AlkZ-like"/>
    <property type="match status" value="1"/>
</dbReference>
<dbReference type="STRING" id="1848.SAMN05443637_10113"/>
<reference evidence="1 2" key="1">
    <citation type="submission" date="2016-11" db="EMBL/GenBank/DDBJ databases">
        <authorList>
            <person name="Jaros S."/>
            <person name="Januszkiewicz K."/>
            <person name="Wedrychowicz H."/>
        </authorList>
    </citation>
    <scope>NUCLEOTIDE SEQUENCE [LARGE SCALE GENOMIC DNA]</scope>
    <source>
        <strain evidence="1 2">DSM 43832</strain>
    </source>
</reference>
<protein>
    <submittedName>
        <fullName evidence="1">Winged helix DNA-binding domain-containing protein</fullName>
    </submittedName>
</protein>
<evidence type="ECO:0000313" key="1">
    <source>
        <dbReference type="EMBL" id="SHJ90470.1"/>
    </source>
</evidence>
<name>A0A1M6N462_PSETH</name>
<dbReference type="EMBL" id="FRAP01000001">
    <property type="protein sequence ID" value="SHJ90470.1"/>
    <property type="molecule type" value="Genomic_DNA"/>
</dbReference>
<dbReference type="PANTHER" id="PTHR38479:SF2">
    <property type="entry name" value="WINGED HELIX DNA-BINDING DOMAIN-CONTAINING PROTEIN"/>
    <property type="match status" value="1"/>
</dbReference>
<dbReference type="AlphaFoldDB" id="A0A1M6N462"/>
<dbReference type="RefSeq" id="WP_073454744.1">
    <property type="nucleotide sequence ID" value="NZ_FRAP01000001.1"/>
</dbReference>
<keyword evidence="2" id="KW-1185">Reference proteome</keyword>
<gene>
    <name evidence="1" type="ORF">SAMN05443637_10113</name>
</gene>
<organism evidence="1 2">
    <name type="scientific">Pseudonocardia thermophila</name>
    <dbReference type="NCBI Taxonomy" id="1848"/>
    <lineage>
        <taxon>Bacteria</taxon>
        <taxon>Bacillati</taxon>
        <taxon>Actinomycetota</taxon>
        <taxon>Actinomycetes</taxon>
        <taxon>Pseudonocardiales</taxon>
        <taxon>Pseudonocardiaceae</taxon>
        <taxon>Pseudonocardia</taxon>
    </lineage>
</organism>
<keyword evidence="1" id="KW-0238">DNA-binding</keyword>
<proteinExistence type="predicted"/>
<evidence type="ECO:0000313" key="2">
    <source>
        <dbReference type="Proteomes" id="UP000184363"/>
    </source>
</evidence>
<accession>A0A1M6N462</accession>
<sequence>MTPRFTADQVRAWRMARCLDFDQPVDADTVVRRLAGVQAQVASCAEQAVAVRGAGLGAVSAALHDRTLMRTWAHRGTLHVLPVDEAPAHLALLAAARTWEKGSWQRTFATAAQVAAITEAAADALENAELTREELAAAILDRTGDDSLRGLLGSGWGTLLKPLAWQGVLCNGDPAPDGAKVTFTSPASRFPGWSGLPDPDVAAATVIPAYLGAHGPATPAAFDQWLLRGGSRRAAVKRWFGELVAAGELTEVEVDGERRHARTADLDALADARPTGRVVLLPAFDQLVLGPGTAAAELLDPTRRPQVSRAGGWIAPVIVRDGRVVGTWEPAGDRVDVTVFPEEAPVAGLDEAVAALRAALRWTRDGAGPVMAYRPAAARASMRNRTAVHPRASR</sequence>